<keyword evidence="1" id="KW-0802">TPR repeat</keyword>
<evidence type="ECO:0000313" key="6">
    <source>
        <dbReference type="Proteomes" id="UP000595437"/>
    </source>
</evidence>
<evidence type="ECO:0000256" key="1">
    <source>
        <dbReference type="PROSITE-ProRule" id="PRU00339"/>
    </source>
</evidence>
<feature type="region of interest" description="Disordered" evidence="2">
    <location>
        <begin position="121"/>
        <end position="142"/>
    </location>
</feature>
<dbReference type="AlphaFoldDB" id="A0A7T8GTF0"/>
<proteinExistence type="predicted"/>
<dbReference type="PANTHER" id="PTHR15000">
    <property type="entry name" value="ERYTHROID DIFFERENTIATION-RELATED FACTOR 1"/>
    <property type="match status" value="1"/>
</dbReference>
<feature type="region of interest" description="Disordered" evidence="2">
    <location>
        <begin position="156"/>
        <end position="183"/>
    </location>
</feature>
<evidence type="ECO:0000259" key="4">
    <source>
        <dbReference type="Pfam" id="PF23788"/>
    </source>
</evidence>
<accession>A0A7T8GTF0</accession>
<dbReference type="InterPro" id="IPR019734">
    <property type="entry name" value="TPR_rpt"/>
</dbReference>
<feature type="domain" description="EDRF1 N-terminal" evidence="4">
    <location>
        <begin position="34"/>
        <end position="153"/>
    </location>
</feature>
<feature type="region of interest" description="Disordered" evidence="2">
    <location>
        <begin position="461"/>
        <end position="494"/>
    </location>
</feature>
<organism evidence="5 6">
    <name type="scientific">Caligus rogercresseyi</name>
    <name type="common">Sea louse</name>
    <dbReference type="NCBI Taxonomy" id="217165"/>
    <lineage>
        <taxon>Eukaryota</taxon>
        <taxon>Metazoa</taxon>
        <taxon>Ecdysozoa</taxon>
        <taxon>Arthropoda</taxon>
        <taxon>Crustacea</taxon>
        <taxon>Multicrustacea</taxon>
        <taxon>Hexanauplia</taxon>
        <taxon>Copepoda</taxon>
        <taxon>Siphonostomatoida</taxon>
        <taxon>Caligidae</taxon>
        <taxon>Caligus</taxon>
    </lineage>
</organism>
<feature type="domain" description="EDRF1 N-terminal" evidence="4">
    <location>
        <begin position="353"/>
        <end position="445"/>
    </location>
</feature>
<dbReference type="InterPro" id="IPR056582">
    <property type="entry name" value="EDRF1_N"/>
</dbReference>
<evidence type="ECO:0000259" key="3">
    <source>
        <dbReference type="Pfam" id="PF23723"/>
    </source>
</evidence>
<dbReference type="InterPro" id="IPR011990">
    <property type="entry name" value="TPR-like_helical_dom_sf"/>
</dbReference>
<evidence type="ECO:0000313" key="5">
    <source>
        <dbReference type="EMBL" id="QQP37161.1"/>
    </source>
</evidence>
<dbReference type="EMBL" id="CP045901">
    <property type="protein sequence ID" value="QQP37161.1"/>
    <property type="molecule type" value="Genomic_DNA"/>
</dbReference>
<name>A0A7T8GTF0_CALRO</name>
<feature type="compositionally biased region" description="Basic and acidic residues" evidence="2">
    <location>
        <begin position="334"/>
        <end position="357"/>
    </location>
</feature>
<dbReference type="PANTHER" id="PTHR15000:SF1">
    <property type="entry name" value="ERYTHROID DIFFERENTIATION-RELATED FACTOR 1"/>
    <property type="match status" value="1"/>
</dbReference>
<feature type="region of interest" description="Disordered" evidence="2">
    <location>
        <begin position="334"/>
        <end position="359"/>
    </location>
</feature>
<dbReference type="PROSITE" id="PS50005">
    <property type="entry name" value="TPR"/>
    <property type="match status" value="1"/>
</dbReference>
<keyword evidence="6" id="KW-1185">Reference proteome</keyword>
<evidence type="ECO:0000256" key="2">
    <source>
        <dbReference type="SAM" id="MobiDB-lite"/>
    </source>
</evidence>
<dbReference type="Pfam" id="PF23788">
    <property type="entry name" value="EDRF1_N"/>
    <property type="match status" value="3"/>
</dbReference>
<dbReference type="Gene3D" id="1.25.40.10">
    <property type="entry name" value="Tetratricopeptide repeat domain"/>
    <property type="match status" value="1"/>
</dbReference>
<feature type="repeat" description="TPR" evidence="1">
    <location>
        <begin position="573"/>
        <end position="606"/>
    </location>
</feature>
<sequence length="1078" mass="122789">MSGYPVIPFHRLSIATNLDSEEERQNDVFPHHSNFTSFALSSSFPDFVHAVDVISDAENIKKLLKMPFDDPSKSVSMVVHRIGKSILIDELDMKAVQGALLAQEKDSNWLQKVLLRTSHLESLPNHSSKDSKPSTPSAPEQSLLSKYLSQSLKATPSGLSRRETILTKGPTSPARALSRRSHTEKNPFARNIVWNFEDIRMLIGSDMPIFGDAEHPCVSLRLRNAKNPINILTGLDYWLDNLMCQVPEVLMCFHVDGIVQRYELYKTEDLPSLGGCKFSPSVVRDVARNILSFLRSNATQEGHTYWLFKAQNEDVVKLYDLTSLGEDFKSKMFAKQNKDKDQSKNAKRDKNEDHERGNNPFKTAVTMLLYKVARNLMESDERKCEMSTIRRLLKNCLALLDSTKYPQIATSTHYMLSDLLVPDEINPAYPDFSLFDTNEDASKEESGSVCNDIELQTLLESRSKASSTSQNTRGSNSRSTVKALPDASMKLDGPESVNRCRQSLIHVVEGFKHLDALIRRNASAELKPNEAIPMPYSGGPSERDEMKIQIYVENKKTPGWIEHFMSVLFKKAFLVYVTLAELYFTRGKYGQALRSVKRALELVKLLEEGGGREIEWIHHASFAWGVAGDSYMCMVKQWSHMSGYNEEYNTSDETDAFISERIESKHREWNIKLPIDLEEAMLLATQCFKKAEELFLRENHQSNDYLSVLKRLGNVENEIGVLYMHQAAVLCESSGEEEKKEHPGSHIKELFGKSLSYLEEGIGHFRAVKDPSNIALLNSNIGRLWRLQGFYSRCENIQLDFNESEFDNYSKAVEYYENALSALGNRKGNPLIWDSISWDLSSTLFSMGSFLQDFAPFSARPRNEVDKSITDCFNRALKYLDTENKGPKLLLHQLEAGRIHHHLASMYTQTYRRDQEPESRRHHLKQLAELHYSKAENFFLLLNNQREYLSVMLEKVRLIEFQIEASSSPALPKSRMMIKGILELYVRSSVIFQKPGDEEDATEERAEIIKALIQRLQKSLLSLNKLLLSSKKGSKARDNSWCKTLYSKSLKLNSTSKDFPSAYLAFLTELKAALADHS</sequence>
<reference evidence="6" key="1">
    <citation type="submission" date="2021-01" db="EMBL/GenBank/DDBJ databases">
        <title>Caligus Genome Assembly.</title>
        <authorList>
            <person name="Gallardo-Escarate C."/>
        </authorList>
    </citation>
    <scope>NUCLEOTIDE SEQUENCE [LARGE SCALE GENOMIC DNA]</scope>
</reference>
<gene>
    <name evidence="5" type="ORF">FKW44_017351</name>
</gene>
<dbReference type="Proteomes" id="UP000595437">
    <property type="component" value="Chromosome 12"/>
</dbReference>
<evidence type="ECO:0008006" key="7">
    <source>
        <dbReference type="Google" id="ProtNLM"/>
    </source>
</evidence>
<feature type="domain" description="EDRF1 TPR repeats region" evidence="3">
    <location>
        <begin position="708"/>
        <end position="1057"/>
    </location>
</feature>
<dbReference type="Pfam" id="PF23723">
    <property type="entry name" value="TPR_EDRF1"/>
    <property type="match status" value="1"/>
</dbReference>
<feature type="domain" description="EDRF1 N-terminal" evidence="4">
    <location>
        <begin position="180"/>
        <end position="329"/>
    </location>
</feature>
<dbReference type="GO" id="GO:0045893">
    <property type="term" value="P:positive regulation of DNA-templated transcription"/>
    <property type="evidence" value="ECO:0007669"/>
    <property type="project" value="TreeGrafter"/>
</dbReference>
<feature type="compositionally biased region" description="Polar residues" evidence="2">
    <location>
        <begin position="461"/>
        <end position="480"/>
    </location>
</feature>
<protein>
    <recommendedName>
        <fullName evidence="7">Erythroid differentiation-related factor 1</fullName>
    </recommendedName>
</protein>
<dbReference type="OrthoDB" id="419432at2759"/>
<dbReference type="InterPro" id="IPR056583">
    <property type="entry name" value="EDRF1_TPR"/>
</dbReference>